<keyword evidence="4" id="KW-1185">Reference proteome</keyword>
<evidence type="ECO:0000256" key="1">
    <source>
        <dbReference type="SAM" id="Phobius"/>
    </source>
</evidence>
<dbReference type="Pfam" id="PF03372">
    <property type="entry name" value="Exo_endo_phos"/>
    <property type="match status" value="1"/>
</dbReference>
<comment type="caution">
    <text evidence="3">The sequence shown here is derived from an EMBL/GenBank/DDBJ whole genome shotgun (WGS) entry which is preliminary data.</text>
</comment>
<feature type="transmembrane region" description="Helical" evidence="1">
    <location>
        <begin position="84"/>
        <end position="102"/>
    </location>
</feature>
<sequence>MDVDLDPEPTPITPITPAAPARPYRRRRLLSTLCWTLAVPGLGWAAVRVGGLERGPLVQLLAFTPYVAAWTLVPLGLALAARRWWAAGVAAVAAITLIGLVVPRALPEGRPTADGTPLRVLTANLLAGAAEPETLVALVRSARVDLLALQEFTPDSELALARLGLAELLPHRQVNPEVGTTGSALYSRYPLSQTGTRRNGGGFSQAYGTIQPAGGPTVLVESVHPMAPATLAWLADWRADLRAQPPATPDGPLRILAGDFNATLDHAPLRDLLDTGYVDAADAVGAGLTGTWGPYDGDPLPPVTIDHVLVDRRIAVDRVTVSRLPGSDHRPVLAELTLPTG</sequence>
<dbReference type="InterPro" id="IPR005135">
    <property type="entry name" value="Endo/exonuclease/phosphatase"/>
</dbReference>
<keyword evidence="1" id="KW-0472">Membrane</keyword>
<keyword evidence="1" id="KW-0812">Transmembrane</keyword>
<dbReference type="EMBL" id="BONW01000004">
    <property type="protein sequence ID" value="GIG86456.1"/>
    <property type="molecule type" value="Genomic_DNA"/>
</dbReference>
<keyword evidence="3" id="KW-0255">Endonuclease</keyword>
<keyword evidence="3" id="KW-0378">Hydrolase</keyword>
<evidence type="ECO:0000313" key="4">
    <source>
        <dbReference type="Proteomes" id="UP000646749"/>
    </source>
</evidence>
<gene>
    <name evidence="3" type="ORF">Pen02_13920</name>
</gene>
<organism evidence="3 4">
    <name type="scientific">Plantactinospora endophytica</name>
    <dbReference type="NCBI Taxonomy" id="673535"/>
    <lineage>
        <taxon>Bacteria</taxon>
        <taxon>Bacillati</taxon>
        <taxon>Actinomycetota</taxon>
        <taxon>Actinomycetes</taxon>
        <taxon>Micromonosporales</taxon>
        <taxon>Micromonosporaceae</taxon>
        <taxon>Plantactinospora</taxon>
    </lineage>
</organism>
<keyword evidence="1" id="KW-1133">Transmembrane helix</keyword>
<evidence type="ECO:0000259" key="2">
    <source>
        <dbReference type="Pfam" id="PF03372"/>
    </source>
</evidence>
<feature type="transmembrane region" description="Helical" evidence="1">
    <location>
        <begin position="57"/>
        <end position="77"/>
    </location>
</feature>
<dbReference type="SUPFAM" id="SSF56219">
    <property type="entry name" value="DNase I-like"/>
    <property type="match status" value="1"/>
</dbReference>
<reference evidence="3 4" key="1">
    <citation type="submission" date="2021-01" db="EMBL/GenBank/DDBJ databases">
        <title>Whole genome shotgun sequence of Plantactinospora endophytica NBRC 110450.</title>
        <authorList>
            <person name="Komaki H."/>
            <person name="Tamura T."/>
        </authorList>
    </citation>
    <scope>NUCLEOTIDE SEQUENCE [LARGE SCALE GENOMIC DNA]</scope>
    <source>
        <strain evidence="3 4">NBRC 110450</strain>
    </source>
</reference>
<keyword evidence="3" id="KW-0540">Nuclease</keyword>
<proteinExistence type="predicted"/>
<dbReference type="Proteomes" id="UP000646749">
    <property type="component" value="Unassembled WGS sequence"/>
</dbReference>
<dbReference type="InterPro" id="IPR036691">
    <property type="entry name" value="Endo/exonu/phosph_ase_sf"/>
</dbReference>
<feature type="transmembrane region" description="Helical" evidence="1">
    <location>
        <begin position="29"/>
        <end position="51"/>
    </location>
</feature>
<evidence type="ECO:0000313" key="3">
    <source>
        <dbReference type="EMBL" id="GIG86456.1"/>
    </source>
</evidence>
<name>A0ABQ4DVI0_9ACTN</name>
<feature type="domain" description="Endonuclease/exonuclease/phosphatase" evidence="2">
    <location>
        <begin position="121"/>
        <end position="329"/>
    </location>
</feature>
<dbReference type="GO" id="GO:0004519">
    <property type="term" value="F:endonuclease activity"/>
    <property type="evidence" value="ECO:0007669"/>
    <property type="project" value="UniProtKB-KW"/>
</dbReference>
<accession>A0ABQ4DVI0</accession>
<protein>
    <submittedName>
        <fullName evidence="3">Endonuclease</fullName>
    </submittedName>
</protein>
<dbReference type="Gene3D" id="3.60.10.10">
    <property type="entry name" value="Endonuclease/exonuclease/phosphatase"/>
    <property type="match status" value="1"/>
</dbReference>